<dbReference type="EMBL" id="JAELVR010000003">
    <property type="protein sequence ID" value="MBJ6371017.1"/>
    <property type="molecule type" value="Genomic_DNA"/>
</dbReference>
<protein>
    <submittedName>
        <fullName evidence="3">Uncharacterized protein</fullName>
    </submittedName>
</protein>
<name>A0A8J7J692_9RHOB</name>
<keyword evidence="4" id="KW-1185">Reference proteome</keyword>
<dbReference type="AlphaFoldDB" id="A0A8J7J692"/>
<comment type="caution">
    <text evidence="3">The sequence shown here is derived from an EMBL/GenBank/DDBJ whole genome shotgun (WGS) entry which is preliminary data.</text>
</comment>
<evidence type="ECO:0000256" key="1">
    <source>
        <dbReference type="SAM" id="Phobius"/>
    </source>
</evidence>
<keyword evidence="1" id="KW-1133">Transmembrane helix</keyword>
<organism evidence="3 4">
    <name type="scientific">Sedimentitalea arenosa</name>
    <dbReference type="NCBI Taxonomy" id="2798803"/>
    <lineage>
        <taxon>Bacteria</taxon>
        <taxon>Pseudomonadati</taxon>
        <taxon>Pseudomonadota</taxon>
        <taxon>Alphaproteobacteria</taxon>
        <taxon>Rhodobacterales</taxon>
        <taxon>Paracoccaceae</taxon>
        <taxon>Sedimentitalea</taxon>
    </lineage>
</organism>
<evidence type="ECO:0000256" key="2">
    <source>
        <dbReference type="SAM" id="SignalP"/>
    </source>
</evidence>
<sequence>MIAFLVLALFSGVAFAGVGAAMGAGIWAVLLWYGAGCWAGFLLFLAAILTVRRGPWRGPDLQTGPAIPADR</sequence>
<feature type="chain" id="PRO_5035223991" evidence="2">
    <location>
        <begin position="17"/>
        <end position="71"/>
    </location>
</feature>
<keyword evidence="1" id="KW-0472">Membrane</keyword>
<dbReference type="Proteomes" id="UP000619079">
    <property type="component" value="Unassembled WGS sequence"/>
</dbReference>
<reference evidence="3" key="1">
    <citation type="submission" date="2020-12" db="EMBL/GenBank/DDBJ databases">
        <title>Sedimentitalea sp. nov., isolated from sand in Incheon.</title>
        <authorList>
            <person name="Kim W."/>
        </authorList>
    </citation>
    <scope>NUCLEOTIDE SEQUENCE</scope>
    <source>
        <strain evidence="3">CAU 1593</strain>
    </source>
</reference>
<gene>
    <name evidence="3" type="ORF">JF290_05725</name>
</gene>
<proteinExistence type="predicted"/>
<dbReference type="RefSeq" id="WP_199023803.1">
    <property type="nucleotide sequence ID" value="NZ_JAELVR010000003.1"/>
</dbReference>
<evidence type="ECO:0000313" key="3">
    <source>
        <dbReference type="EMBL" id="MBJ6371017.1"/>
    </source>
</evidence>
<evidence type="ECO:0000313" key="4">
    <source>
        <dbReference type="Proteomes" id="UP000619079"/>
    </source>
</evidence>
<feature type="signal peptide" evidence="2">
    <location>
        <begin position="1"/>
        <end position="16"/>
    </location>
</feature>
<keyword evidence="2" id="KW-0732">Signal</keyword>
<accession>A0A8J7J692</accession>
<feature type="transmembrane region" description="Helical" evidence="1">
    <location>
        <begin position="30"/>
        <end position="51"/>
    </location>
</feature>
<keyword evidence="1" id="KW-0812">Transmembrane</keyword>